<dbReference type="Proteomes" id="UP000011747">
    <property type="component" value="Unassembled WGS sequence"/>
</dbReference>
<dbReference type="EMBL" id="ACWF01000059">
    <property type="protein sequence ID" value="EHL78720.1"/>
    <property type="molecule type" value="Genomic_DNA"/>
</dbReference>
<name>G9QJI6_9BACI</name>
<dbReference type="Gene3D" id="3.30.310.160">
    <property type="entry name" value="YycH protein, domain 2"/>
    <property type="match status" value="1"/>
</dbReference>
<evidence type="ECO:0000313" key="4">
    <source>
        <dbReference type="Proteomes" id="UP000011747"/>
    </source>
</evidence>
<evidence type="ECO:0000259" key="2">
    <source>
        <dbReference type="Pfam" id="PF09648"/>
    </source>
</evidence>
<dbReference type="GO" id="GO:0016020">
    <property type="term" value="C:membrane"/>
    <property type="evidence" value="ECO:0007669"/>
    <property type="project" value="InterPro"/>
</dbReference>
<gene>
    <name evidence="3" type="ORF">HMPREF1015_01869</name>
</gene>
<dbReference type="PATRIC" id="fig|665952.3.peg.1152"/>
<keyword evidence="1" id="KW-1133">Transmembrane helix</keyword>
<comment type="caution">
    <text evidence="3">The sequence shown here is derived from an EMBL/GenBank/DDBJ whole genome shotgun (WGS) entry which is preliminary data.</text>
</comment>
<evidence type="ECO:0000313" key="3">
    <source>
        <dbReference type="EMBL" id="EHL78720.1"/>
    </source>
</evidence>
<sequence length="198" mass="23070">MDWSKTKTIFIFVFFILDIFLLTVFLNKHSASQFDIIEESSIQDKLKNDDIKYDKLPDEVEKTPLITAKAKRFTKKEVAGLNKQKAALTSDQTMIVSHLDKSIPLDKDWKENLKKFVKEEVLYGDHYEYWGYDKDQNQIIFSQVFKGNKLFKNGSGQILFKVNDNNEIDSYEQTMLEEIEENNKESVLPATQAVNNLL</sequence>
<keyword evidence="1" id="KW-0812">Transmembrane</keyword>
<dbReference type="InterPro" id="IPR018604">
    <property type="entry name" value="YycI-like"/>
</dbReference>
<reference evidence="3 4" key="1">
    <citation type="submission" date="2011-09" db="EMBL/GenBank/DDBJ databases">
        <title>The Genome Sequence of Bacillus smithii 7_3_47FAA.</title>
        <authorList>
            <consortium name="The Broad Institute Genome Sequencing Platform"/>
            <person name="Earl A."/>
            <person name="Ward D."/>
            <person name="Feldgarden M."/>
            <person name="Gevers D."/>
            <person name="Daigneault M."/>
            <person name="Strauss J."/>
            <person name="Allen-Vercoe E."/>
            <person name="Young S.K."/>
            <person name="Zeng Q."/>
            <person name="Gargeya S."/>
            <person name="Fitzgerald M."/>
            <person name="Haas B."/>
            <person name="Abouelleil A."/>
            <person name="Alvarado L."/>
            <person name="Arachchi H.M."/>
            <person name="Berlin A."/>
            <person name="Brown A."/>
            <person name="Chapman S.B."/>
            <person name="Chen Z."/>
            <person name="Dunbar C."/>
            <person name="Freedman E."/>
            <person name="Gearin G."/>
            <person name="Goldberg J."/>
            <person name="Griggs A."/>
            <person name="Gujja S."/>
            <person name="Heiman D."/>
            <person name="Howarth C."/>
            <person name="Larson L."/>
            <person name="Lui A."/>
            <person name="MacDonald P.J.P."/>
            <person name="Montmayeur A."/>
            <person name="Murphy C."/>
            <person name="Neiman D."/>
            <person name="Pearson M."/>
            <person name="Priest M."/>
            <person name="Roberts A."/>
            <person name="Saif S."/>
            <person name="Shea T."/>
            <person name="Shenoy N."/>
            <person name="Sisk P."/>
            <person name="Stolte C."/>
            <person name="Sykes S."/>
            <person name="Wortman J."/>
            <person name="Nusbaum C."/>
            <person name="Birren B."/>
        </authorList>
    </citation>
    <scope>NUCLEOTIDE SEQUENCE [LARGE SCALE GENOMIC DNA]</scope>
    <source>
        <strain evidence="3 4">7_3_47FAA</strain>
    </source>
</reference>
<dbReference type="InterPro" id="IPR042274">
    <property type="entry name" value="YycH/YycI_2"/>
</dbReference>
<protein>
    <recommendedName>
        <fullName evidence="2">Regulatory protein YycH-like domain-containing protein</fullName>
    </recommendedName>
</protein>
<accession>G9QJI6</accession>
<keyword evidence="1" id="KW-0472">Membrane</keyword>
<dbReference type="RefSeq" id="WP_003353453.1">
    <property type="nucleotide sequence ID" value="NZ_JH414747.1"/>
</dbReference>
<dbReference type="Pfam" id="PF09648">
    <property type="entry name" value="YycI"/>
    <property type="match status" value="1"/>
</dbReference>
<dbReference type="HOGENOM" id="CLU_078250_0_0_9"/>
<keyword evidence="4" id="KW-1185">Reference proteome</keyword>
<evidence type="ECO:0000256" key="1">
    <source>
        <dbReference type="SAM" id="Phobius"/>
    </source>
</evidence>
<feature type="transmembrane region" description="Helical" evidence="1">
    <location>
        <begin position="6"/>
        <end position="26"/>
    </location>
</feature>
<organism evidence="3 4">
    <name type="scientific">Bacillus smithii 7_3_47FAA</name>
    <dbReference type="NCBI Taxonomy" id="665952"/>
    <lineage>
        <taxon>Bacteria</taxon>
        <taxon>Bacillati</taxon>
        <taxon>Bacillota</taxon>
        <taxon>Bacilli</taxon>
        <taxon>Bacillales</taxon>
        <taxon>Bacillaceae</taxon>
        <taxon>Bacillus</taxon>
    </lineage>
</organism>
<dbReference type="AlphaFoldDB" id="G9QJI6"/>
<proteinExistence type="predicted"/>
<feature type="domain" description="Regulatory protein YycH-like" evidence="2">
    <location>
        <begin position="32"/>
        <end position="198"/>
    </location>
</feature>